<gene>
    <name evidence="1" type="ORF">LOK49_LG03G03059</name>
</gene>
<keyword evidence="2" id="KW-1185">Reference proteome</keyword>
<name>A0ACC0IGH8_9ERIC</name>
<organism evidence="1 2">
    <name type="scientific">Camellia lanceoleosa</name>
    <dbReference type="NCBI Taxonomy" id="1840588"/>
    <lineage>
        <taxon>Eukaryota</taxon>
        <taxon>Viridiplantae</taxon>
        <taxon>Streptophyta</taxon>
        <taxon>Embryophyta</taxon>
        <taxon>Tracheophyta</taxon>
        <taxon>Spermatophyta</taxon>
        <taxon>Magnoliopsida</taxon>
        <taxon>eudicotyledons</taxon>
        <taxon>Gunneridae</taxon>
        <taxon>Pentapetalae</taxon>
        <taxon>asterids</taxon>
        <taxon>Ericales</taxon>
        <taxon>Theaceae</taxon>
        <taxon>Camellia</taxon>
    </lineage>
</organism>
<dbReference type="Proteomes" id="UP001060215">
    <property type="component" value="Chromosome 6"/>
</dbReference>
<accession>A0ACC0IGH8</accession>
<protein>
    <submittedName>
        <fullName evidence="1">Uncharacterized protein</fullName>
    </submittedName>
</protein>
<sequence length="277" mass="31931">MPQPRDGAPRAIILIFGDRIRPSVTSAFEQVMEAMHVPVHFDRYQVRSDMKNASTDVIESIRKNKAAFSPASWKCSEEYFSQQIKSHSLSSLIYMMFPNVWALQLVRQLLVWDPNLAYEDAFHPWLDSSCLEVKDSLRNDPRYKSIKHEDREILFNEYISELKSAEVEVERAAKAKQEEQLSTFLKVEICLKPSSTARIEDVHSAVEIMLEKRSLSYIDGPVPVPLDDSFLVENVQRICVCDTDEWVENHDTLLFWHVKPGVHVFQLSEEGSCKGKK</sequence>
<evidence type="ECO:0000313" key="2">
    <source>
        <dbReference type="Proteomes" id="UP001060215"/>
    </source>
</evidence>
<reference evidence="1 2" key="1">
    <citation type="journal article" date="2022" name="Plant J.">
        <title>Chromosome-level genome of Camellia lanceoleosa provides a valuable resource for understanding genome evolution and self-incompatibility.</title>
        <authorList>
            <person name="Gong W."/>
            <person name="Xiao S."/>
            <person name="Wang L."/>
            <person name="Liao Z."/>
            <person name="Chang Y."/>
            <person name="Mo W."/>
            <person name="Hu G."/>
            <person name="Li W."/>
            <person name="Zhao G."/>
            <person name="Zhu H."/>
            <person name="Hu X."/>
            <person name="Ji K."/>
            <person name="Xiang X."/>
            <person name="Song Q."/>
            <person name="Yuan D."/>
            <person name="Jin S."/>
            <person name="Zhang L."/>
        </authorList>
    </citation>
    <scope>NUCLEOTIDE SEQUENCE [LARGE SCALE GENOMIC DNA]</scope>
    <source>
        <strain evidence="1">SQ_2022a</strain>
    </source>
</reference>
<evidence type="ECO:0000313" key="1">
    <source>
        <dbReference type="EMBL" id="KAI8024428.1"/>
    </source>
</evidence>
<proteinExistence type="predicted"/>
<comment type="caution">
    <text evidence="1">The sequence shown here is derived from an EMBL/GenBank/DDBJ whole genome shotgun (WGS) entry which is preliminary data.</text>
</comment>
<dbReference type="EMBL" id="CM045763">
    <property type="protein sequence ID" value="KAI8024428.1"/>
    <property type="molecule type" value="Genomic_DNA"/>
</dbReference>